<evidence type="ECO:0000313" key="2">
    <source>
        <dbReference type="EMBL" id="MCP2345150.1"/>
    </source>
</evidence>
<dbReference type="Pfam" id="PF19631">
    <property type="entry name" value="Trypco2"/>
    <property type="match status" value="1"/>
</dbReference>
<dbReference type="EMBL" id="JAMZEC010000001">
    <property type="protein sequence ID" value="MCP2345150.1"/>
    <property type="molecule type" value="Genomic_DNA"/>
</dbReference>
<protein>
    <recommendedName>
        <fullName evidence="1">Trypsin-co-occurring domain-containing protein</fullName>
    </recommendedName>
</protein>
<dbReference type="Proteomes" id="UP001320766">
    <property type="component" value="Unassembled WGS sequence"/>
</dbReference>
<name>A0ABT1JTR3_9ACTN</name>
<organism evidence="2 3">
    <name type="scientific">Nonomuraea roseoviolacea subsp. carminata</name>
    <dbReference type="NCBI Taxonomy" id="160689"/>
    <lineage>
        <taxon>Bacteria</taxon>
        <taxon>Bacillati</taxon>
        <taxon>Actinomycetota</taxon>
        <taxon>Actinomycetes</taxon>
        <taxon>Streptosporangiales</taxon>
        <taxon>Streptosporangiaceae</taxon>
        <taxon>Nonomuraea</taxon>
    </lineage>
</organism>
<proteinExistence type="predicted"/>
<sequence>MSDSEWVELDDAITALRKQLDVARKRGAEEDLKFALGEVTVEFGMEVRKEGSGNAGVRLGVVSVGAKGTVARNVTHKVTIKMTPRTSAGESVDVRDEDDW</sequence>
<reference evidence="2 3" key="1">
    <citation type="submission" date="2022-06" db="EMBL/GenBank/DDBJ databases">
        <title>Sequencing the genomes of 1000 actinobacteria strains.</title>
        <authorList>
            <person name="Klenk H.-P."/>
        </authorList>
    </citation>
    <scope>NUCLEOTIDE SEQUENCE [LARGE SCALE GENOMIC DNA]</scope>
    <source>
        <strain evidence="2 3">DSM 44170</strain>
    </source>
</reference>
<accession>A0ABT1JTR3</accession>
<evidence type="ECO:0000259" key="1">
    <source>
        <dbReference type="Pfam" id="PF19631"/>
    </source>
</evidence>
<dbReference type="InterPro" id="IPR045608">
    <property type="entry name" value="Trypco2"/>
</dbReference>
<gene>
    <name evidence="2" type="ORF">HD595_001272</name>
</gene>
<keyword evidence="3" id="KW-1185">Reference proteome</keyword>
<dbReference type="RefSeq" id="WP_253766494.1">
    <property type="nucleotide sequence ID" value="NZ_BAAAVE010000016.1"/>
</dbReference>
<feature type="domain" description="Trypsin-co-occurring" evidence="1">
    <location>
        <begin position="7"/>
        <end position="84"/>
    </location>
</feature>
<evidence type="ECO:0000313" key="3">
    <source>
        <dbReference type="Proteomes" id="UP001320766"/>
    </source>
</evidence>
<comment type="caution">
    <text evidence="2">The sequence shown here is derived from an EMBL/GenBank/DDBJ whole genome shotgun (WGS) entry which is preliminary data.</text>
</comment>